<organism evidence="2 3">
    <name type="scientific">Thalassiosira oceanica</name>
    <name type="common">Marine diatom</name>
    <dbReference type="NCBI Taxonomy" id="159749"/>
    <lineage>
        <taxon>Eukaryota</taxon>
        <taxon>Sar</taxon>
        <taxon>Stramenopiles</taxon>
        <taxon>Ochrophyta</taxon>
        <taxon>Bacillariophyta</taxon>
        <taxon>Coscinodiscophyceae</taxon>
        <taxon>Thalassiosirophycidae</taxon>
        <taxon>Thalassiosirales</taxon>
        <taxon>Thalassiosiraceae</taxon>
        <taxon>Thalassiosira</taxon>
    </lineage>
</organism>
<evidence type="ECO:0000313" key="2">
    <source>
        <dbReference type="EMBL" id="EJK45402.1"/>
    </source>
</evidence>
<dbReference type="OMA" id="GTYKYQH"/>
<evidence type="ECO:0000256" key="1">
    <source>
        <dbReference type="SAM" id="MobiDB-lite"/>
    </source>
</evidence>
<comment type="caution">
    <text evidence="2">The sequence shown here is derived from an EMBL/GenBank/DDBJ whole genome shotgun (WGS) entry which is preliminary data.</text>
</comment>
<sequence>MSKLSGLASRIRGCSTDETFDLAGQDAASILQTITDAFAEPFKLEESVRITFVVGAGKLARQKYDSKAGQTLTNALRQLYEYEEDRAASKGSQGCFKSQHDTGKNLFTVVVYPRLAAESQAGPANDDDRAACHLYPIPLPLVEGTPLHAVLLSSEGTFEQMASKACQSWSQKKNCLEAMKVAIDMLQQMDSKLIGGSALTEAENAFYDETGGMASLEKKGDIMKSLMSKQVTGGQLTADELSYLQKQVSDRIASLQQDIDSAVQLSQDKKASKFTAQMEKATERRKMLEKHTPQAPLKLKHEAQIATLKKQLRPLLTLEAGAKGRMLTLKETKELAAKDEILAEIEELEWASQGWFEDDESFEIRLEACRKRLAVKSSSSKKSTSASGKGRAPGTGSRTAGKNTTWLTPGNSGLAAKSKAAKKNKPKSSGGVFAAMMLDSDSDSD</sequence>
<feature type="compositionally biased region" description="Polar residues" evidence="1">
    <location>
        <begin position="396"/>
        <end position="409"/>
    </location>
</feature>
<proteinExistence type="predicted"/>
<reference evidence="2 3" key="1">
    <citation type="journal article" date="2012" name="Genome Biol.">
        <title>Genome and low-iron response of an oceanic diatom adapted to chronic iron limitation.</title>
        <authorList>
            <person name="Lommer M."/>
            <person name="Specht M."/>
            <person name="Roy A.S."/>
            <person name="Kraemer L."/>
            <person name="Andreson R."/>
            <person name="Gutowska M.A."/>
            <person name="Wolf J."/>
            <person name="Bergner S.V."/>
            <person name="Schilhabel M.B."/>
            <person name="Klostermeier U.C."/>
            <person name="Beiko R.G."/>
            <person name="Rosenstiel P."/>
            <person name="Hippler M."/>
            <person name="Laroche J."/>
        </authorList>
    </citation>
    <scope>NUCLEOTIDE SEQUENCE [LARGE SCALE GENOMIC DNA]</scope>
    <source>
        <strain evidence="2 3">CCMP1005</strain>
    </source>
</reference>
<dbReference type="eggNOG" id="ENOG502S03Y">
    <property type="taxonomic scope" value="Eukaryota"/>
</dbReference>
<dbReference type="AlphaFoldDB" id="K0RFP0"/>
<protein>
    <submittedName>
        <fullName evidence="2">Uncharacterized protein</fullName>
    </submittedName>
</protein>
<keyword evidence="3" id="KW-1185">Reference proteome</keyword>
<dbReference type="Proteomes" id="UP000266841">
    <property type="component" value="Unassembled WGS sequence"/>
</dbReference>
<accession>K0RFP0</accession>
<feature type="region of interest" description="Disordered" evidence="1">
    <location>
        <begin position="375"/>
        <end position="445"/>
    </location>
</feature>
<feature type="compositionally biased region" description="Low complexity" evidence="1">
    <location>
        <begin position="376"/>
        <end position="389"/>
    </location>
</feature>
<evidence type="ECO:0000313" key="3">
    <source>
        <dbReference type="Proteomes" id="UP000266841"/>
    </source>
</evidence>
<name>K0RFP0_THAOC</name>
<dbReference type="OrthoDB" id="496479at2759"/>
<dbReference type="EMBL" id="AGNL01048545">
    <property type="protein sequence ID" value="EJK45402.1"/>
    <property type="molecule type" value="Genomic_DNA"/>
</dbReference>
<gene>
    <name evidence="2" type="ORF">THAOC_35987</name>
</gene>